<evidence type="ECO:0000313" key="4">
    <source>
        <dbReference type="EMBL" id="SVB33319.1"/>
    </source>
</evidence>
<dbReference type="Gene3D" id="3.30.830.10">
    <property type="entry name" value="Metalloenzyme, LuxS/M16 peptidase-like"/>
    <property type="match status" value="3"/>
</dbReference>
<dbReference type="InterPro" id="IPR007863">
    <property type="entry name" value="Peptidase_M16_C"/>
</dbReference>
<dbReference type="Pfam" id="PF00675">
    <property type="entry name" value="Peptidase_M16"/>
    <property type="match status" value="2"/>
</dbReference>
<feature type="domain" description="Peptidase M16 N-terminal" evidence="2">
    <location>
        <begin position="120"/>
        <end position="242"/>
    </location>
</feature>
<accession>A0A382D5B4</accession>
<dbReference type="InterPro" id="IPR011765">
    <property type="entry name" value="Pept_M16_N"/>
</dbReference>
<protein>
    <recommendedName>
        <fullName evidence="5">Peptidase M16 C-terminal domain-containing protein</fullName>
    </recommendedName>
</protein>
<dbReference type="InterPro" id="IPR050361">
    <property type="entry name" value="MPP/UQCRC_Complex"/>
</dbReference>
<proteinExistence type="inferred from homology"/>
<evidence type="ECO:0000259" key="3">
    <source>
        <dbReference type="Pfam" id="PF05193"/>
    </source>
</evidence>
<dbReference type="Pfam" id="PF05193">
    <property type="entry name" value="Peptidase_M16_C"/>
    <property type="match status" value="1"/>
</dbReference>
<dbReference type="AlphaFoldDB" id="A0A382D5B4"/>
<evidence type="ECO:0000256" key="1">
    <source>
        <dbReference type="ARBA" id="ARBA00007261"/>
    </source>
</evidence>
<evidence type="ECO:0008006" key="5">
    <source>
        <dbReference type="Google" id="ProtNLM"/>
    </source>
</evidence>
<feature type="domain" description="Peptidase M16 N-terminal" evidence="2">
    <location>
        <begin position="47"/>
        <end position="108"/>
    </location>
</feature>
<dbReference type="PANTHER" id="PTHR11851">
    <property type="entry name" value="METALLOPROTEASE"/>
    <property type="match status" value="1"/>
</dbReference>
<comment type="similarity">
    <text evidence="1">Belongs to the peptidase M16 family.</text>
</comment>
<feature type="domain" description="Peptidase M16 C-terminal" evidence="3">
    <location>
        <begin position="253"/>
        <end position="429"/>
    </location>
</feature>
<name>A0A382D5B4_9ZZZZ</name>
<reference evidence="4" key="1">
    <citation type="submission" date="2018-05" db="EMBL/GenBank/DDBJ databases">
        <authorList>
            <person name="Lanie J.A."/>
            <person name="Ng W.-L."/>
            <person name="Kazmierczak K.M."/>
            <person name="Andrzejewski T.M."/>
            <person name="Davidsen T.M."/>
            <person name="Wayne K.J."/>
            <person name="Tettelin H."/>
            <person name="Glass J.I."/>
            <person name="Rusch D."/>
            <person name="Podicherti R."/>
            <person name="Tsui H.-C.T."/>
            <person name="Winkler M.E."/>
        </authorList>
    </citation>
    <scope>NUCLEOTIDE SEQUENCE</scope>
</reference>
<dbReference type="InterPro" id="IPR011249">
    <property type="entry name" value="Metalloenz_LuxS/M16"/>
</dbReference>
<dbReference type="SUPFAM" id="SSF63411">
    <property type="entry name" value="LuxS/MPP-like metallohydrolase"/>
    <property type="match status" value="2"/>
</dbReference>
<dbReference type="EMBL" id="UINC01037593">
    <property type="protein sequence ID" value="SVB33319.1"/>
    <property type="molecule type" value="Genomic_DNA"/>
</dbReference>
<dbReference type="GO" id="GO:0046872">
    <property type="term" value="F:metal ion binding"/>
    <property type="evidence" value="ECO:0007669"/>
    <property type="project" value="InterPro"/>
</dbReference>
<evidence type="ECO:0000259" key="2">
    <source>
        <dbReference type="Pfam" id="PF00675"/>
    </source>
</evidence>
<dbReference type="PANTHER" id="PTHR11851:SF49">
    <property type="entry name" value="MITOCHONDRIAL-PROCESSING PEPTIDASE SUBUNIT ALPHA"/>
    <property type="match status" value="1"/>
</dbReference>
<gene>
    <name evidence="4" type="ORF">METZ01_LOCUS186173</name>
</gene>
<sequence>MRSRKYIALLTFVLCLTSPQSIRAQDLAAFEETVTEFTLENGLTFLLVERHEAPVVSFMTYADVGSVDEVKGITGLAHIFEHMAFKGTKTTGTKGLEKELKAMAQVDRAFKELQAERNKGSLADGDKIAFLEEAFDMATKSAKEWAVSGEMDEVLDRAGVVGLNATTGADATRYFYSLPSNKIELFFSLESDRFLDPVLREFYIEKEVVMEERRMRTESSPVGRLIEEMIAASYKAHPYGEPSVGHMSDLATVTREEALVFFDKYYGASNLTIVLVGDVDPVQVKQLAQTYFDRLPGKPKPVPVETVEPPQLGERRIIVEDRSQPVLLMGYHKVDIRHKDDLVFNVLSDILGRGRTSRLYKTMVKEKKIAVNASSFTDFPGSKYPNMMVFFSFPSQGHTADECEDVINEEIERIRNEPVSEGELQKAKTRARTDLVRSLASNSGLAGQLAYTHVLTGDWRNLFYMLDQINSITAEDLQRVAKQYLIKKQRTVAMIKTTDQ</sequence>
<organism evidence="4">
    <name type="scientific">marine metagenome</name>
    <dbReference type="NCBI Taxonomy" id="408172"/>
    <lineage>
        <taxon>unclassified sequences</taxon>
        <taxon>metagenomes</taxon>
        <taxon>ecological metagenomes</taxon>
    </lineage>
</organism>